<keyword evidence="1" id="KW-0472">Membrane</keyword>
<feature type="transmembrane region" description="Helical" evidence="1">
    <location>
        <begin position="32"/>
        <end position="52"/>
    </location>
</feature>
<evidence type="ECO:0000313" key="4">
    <source>
        <dbReference type="Proteomes" id="UP001203212"/>
    </source>
</evidence>
<gene>
    <name evidence="3" type="ORF">L2689_03055</name>
</gene>
<dbReference type="Gene3D" id="1.10.3210.10">
    <property type="entry name" value="Hypothetical protein af1432"/>
    <property type="match status" value="1"/>
</dbReference>
<sequence>MSVIIKSNDQDQIKFVFISKLTQWRKTIFERVFTVLALLCFPVYISSVYLCINIGHWDLVVFDTLVYSLFLLITFASVIPLKVRFILGSTMTYVIGVAYLFVLGPAGAGYFWLFIYPLLSCALLGTKSGYIAQIINFLTLAIIGLFYYYHWLSWPNIQGYSFFIWCVIAIIFMATNIGAMLIFGYLLSITAKNLTRTLNSRYALIVGLATALEGSNPDVQQHIHRVAMYVKVLAEQVSESATHEKDVITNIDNLMLASMLHDVGMRDVPEALLSSEKKLSLDDVELIKRHCVVGTNIIKDMLRCDSDCKMLSMAKDIALYHHENWDGSGYPQNVVGALIPLSARIMRLVDVYDGMTSPRQYKEMNGHIKAVEYITQQSGRLFDANLVRAFLLVEKDFAKLNPKSTA</sequence>
<feature type="transmembrane region" description="Helical" evidence="1">
    <location>
        <begin position="93"/>
        <end position="118"/>
    </location>
</feature>
<dbReference type="EMBL" id="JAKILK010000001">
    <property type="protein sequence ID" value="MCL1116220.1"/>
    <property type="molecule type" value="Genomic_DNA"/>
</dbReference>
<keyword evidence="1" id="KW-0812">Transmembrane</keyword>
<dbReference type="InterPro" id="IPR003607">
    <property type="entry name" value="HD/PDEase_dom"/>
</dbReference>
<dbReference type="InterPro" id="IPR048437">
    <property type="entry name" value="MASE11"/>
</dbReference>
<evidence type="ECO:0000259" key="2">
    <source>
        <dbReference type="PROSITE" id="PS51832"/>
    </source>
</evidence>
<evidence type="ECO:0000313" key="3">
    <source>
        <dbReference type="EMBL" id="MCL1116220.1"/>
    </source>
</evidence>
<dbReference type="RefSeq" id="WP_188839900.1">
    <property type="nucleotide sequence ID" value="NZ_BMOT01000001.1"/>
</dbReference>
<name>A0ABT0KXU5_9GAMM</name>
<dbReference type="Pfam" id="PF20969">
    <property type="entry name" value="MASE11"/>
    <property type="match status" value="1"/>
</dbReference>
<evidence type="ECO:0000256" key="1">
    <source>
        <dbReference type="SAM" id="Phobius"/>
    </source>
</evidence>
<dbReference type="InterPro" id="IPR037522">
    <property type="entry name" value="HD_GYP_dom"/>
</dbReference>
<feature type="transmembrane region" description="Helical" evidence="1">
    <location>
        <begin position="59"/>
        <end position="81"/>
    </location>
</feature>
<dbReference type="CDD" id="cd00077">
    <property type="entry name" value="HDc"/>
    <property type="match status" value="1"/>
</dbReference>
<keyword evidence="1" id="KW-1133">Transmembrane helix</keyword>
<dbReference type="PANTHER" id="PTHR45228">
    <property type="entry name" value="CYCLIC DI-GMP PHOSPHODIESTERASE TM_0186-RELATED"/>
    <property type="match status" value="1"/>
</dbReference>
<protein>
    <submittedName>
        <fullName evidence="3">HD domain-containing protein</fullName>
    </submittedName>
</protein>
<keyword evidence="4" id="KW-1185">Reference proteome</keyword>
<dbReference type="SUPFAM" id="SSF109604">
    <property type="entry name" value="HD-domain/PDEase-like"/>
    <property type="match status" value="1"/>
</dbReference>
<accession>A0ABT0KXU5</accession>
<dbReference type="PANTHER" id="PTHR45228:SF5">
    <property type="entry name" value="CYCLIC DI-GMP PHOSPHODIESTERASE VC_1348-RELATED"/>
    <property type="match status" value="1"/>
</dbReference>
<dbReference type="PROSITE" id="PS51832">
    <property type="entry name" value="HD_GYP"/>
    <property type="match status" value="1"/>
</dbReference>
<reference evidence="3 4" key="1">
    <citation type="submission" date="2022-01" db="EMBL/GenBank/DDBJ databases">
        <title>Whole genome-based taxonomy of the Shewanellaceae.</title>
        <authorList>
            <person name="Martin-Rodriguez A.J."/>
        </authorList>
    </citation>
    <scope>NUCLEOTIDE SEQUENCE [LARGE SCALE GENOMIC DNA]</scope>
    <source>
        <strain evidence="3 4">JCM 17801</strain>
    </source>
</reference>
<dbReference type="Pfam" id="PF13487">
    <property type="entry name" value="HD_5"/>
    <property type="match status" value="1"/>
</dbReference>
<feature type="domain" description="HD-GYP" evidence="2">
    <location>
        <begin position="197"/>
        <end position="406"/>
    </location>
</feature>
<feature type="transmembrane region" description="Helical" evidence="1">
    <location>
        <begin position="162"/>
        <end position="187"/>
    </location>
</feature>
<comment type="caution">
    <text evidence="3">The sequence shown here is derived from an EMBL/GenBank/DDBJ whole genome shotgun (WGS) entry which is preliminary data.</text>
</comment>
<organism evidence="3 4">
    <name type="scientific">Shewanella aestuarii</name>
    <dbReference type="NCBI Taxonomy" id="1028752"/>
    <lineage>
        <taxon>Bacteria</taxon>
        <taxon>Pseudomonadati</taxon>
        <taxon>Pseudomonadota</taxon>
        <taxon>Gammaproteobacteria</taxon>
        <taxon>Alteromonadales</taxon>
        <taxon>Shewanellaceae</taxon>
        <taxon>Shewanella</taxon>
    </lineage>
</organism>
<feature type="transmembrane region" description="Helical" evidence="1">
    <location>
        <begin position="130"/>
        <end position="150"/>
    </location>
</feature>
<dbReference type="Proteomes" id="UP001203212">
    <property type="component" value="Unassembled WGS sequence"/>
</dbReference>
<dbReference type="InterPro" id="IPR052020">
    <property type="entry name" value="Cyclic_di-GMP/3'3'-cGAMP_PDE"/>
</dbReference>
<proteinExistence type="predicted"/>